<dbReference type="Gene3D" id="3.30.420.10">
    <property type="entry name" value="Ribonuclease H-like superfamily/Ribonuclease H"/>
    <property type="match status" value="1"/>
</dbReference>
<evidence type="ECO:0000313" key="4">
    <source>
        <dbReference type="Proteomes" id="UP000198211"/>
    </source>
</evidence>
<evidence type="ECO:0000259" key="2">
    <source>
        <dbReference type="PROSITE" id="PS50994"/>
    </source>
</evidence>
<keyword evidence="3" id="KW-0695">RNA-directed DNA polymerase</keyword>
<dbReference type="InterPro" id="IPR012337">
    <property type="entry name" value="RNaseH-like_sf"/>
</dbReference>
<gene>
    <name evidence="3" type="ORF">PHMEG_00037279</name>
</gene>
<dbReference type="PANTHER" id="PTHR37984">
    <property type="entry name" value="PROTEIN CBG26694"/>
    <property type="match status" value="1"/>
</dbReference>
<dbReference type="PROSITE" id="PS50994">
    <property type="entry name" value="INTEGRASE"/>
    <property type="match status" value="1"/>
</dbReference>
<dbReference type="EMBL" id="NBNE01016227">
    <property type="protein sequence ID" value="OWY93358.1"/>
    <property type="molecule type" value="Genomic_DNA"/>
</dbReference>
<organism evidence="3 4">
    <name type="scientific">Phytophthora megakarya</name>
    <dbReference type="NCBI Taxonomy" id="4795"/>
    <lineage>
        <taxon>Eukaryota</taxon>
        <taxon>Sar</taxon>
        <taxon>Stramenopiles</taxon>
        <taxon>Oomycota</taxon>
        <taxon>Peronosporomycetes</taxon>
        <taxon>Peronosporales</taxon>
        <taxon>Peronosporaceae</taxon>
        <taxon>Phytophthora</taxon>
    </lineage>
</organism>
<keyword evidence="4" id="KW-1185">Reference proteome</keyword>
<sequence length="276" mass="31608">MRLVVPETLQSDVLHHYHTTLEGGHRGVGRTYQRIRDHFHWRGLYRSVQRYVGECVDCETDKGKPVIRGESPGNLQATYPFQIIVMDHIPSLPRSHKGNTELLIWVDLFTGYVIAKASSSRSAQTVAESYEECVFRRFGASEMIRHDRKPSFMSDFFRAFNKILGQRQRATMAYRPQANGTTERMVQTATRALKMYVRDLDQKDWDKYAERLTFAINTAHDRIRGDTPHYLVHGWDPRSTLEATLPVGYGAIETRGGGDIESSDIISDPENKSMPD</sequence>
<feature type="region of interest" description="Disordered" evidence="1">
    <location>
        <begin position="253"/>
        <end position="276"/>
    </location>
</feature>
<feature type="domain" description="Integrase catalytic" evidence="2">
    <location>
        <begin position="76"/>
        <end position="236"/>
    </location>
</feature>
<evidence type="ECO:0000313" key="3">
    <source>
        <dbReference type="EMBL" id="OWY93358.1"/>
    </source>
</evidence>
<dbReference type="InterPro" id="IPR050951">
    <property type="entry name" value="Retrovirus_Pol_polyprotein"/>
</dbReference>
<keyword evidence="3" id="KW-0548">Nucleotidyltransferase</keyword>
<dbReference type="Pfam" id="PF00665">
    <property type="entry name" value="rve"/>
    <property type="match status" value="1"/>
</dbReference>
<evidence type="ECO:0000256" key="1">
    <source>
        <dbReference type="SAM" id="MobiDB-lite"/>
    </source>
</evidence>
<dbReference type="Proteomes" id="UP000198211">
    <property type="component" value="Unassembled WGS sequence"/>
</dbReference>
<keyword evidence="3" id="KW-0808">Transferase</keyword>
<comment type="caution">
    <text evidence="3">The sequence shown here is derived from an EMBL/GenBank/DDBJ whole genome shotgun (WGS) entry which is preliminary data.</text>
</comment>
<dbReference type="OrthoDB" id="112487at2759"/>
<dbReference type="Pfam" id="PF17921">
    <property type="entry name" value="Integrase_H2C2"/>
    <property type="match status" value="1"/>
</dbReference>
<dbReference type="AlphaFoldDB" id="A0A225UK49"/>
<accession>A0A225UK49</accession>
<dbReference type="PANTHER" id="PTHR37984:SF5">
    <property type="entry name" value="PROTEIN NYNRIN-LIKE"/>
    <property type="match status" value="1"/>
</dbReference>
<proteinExistence type="predicted"/>
<dbReference type="GO" id="GO:0015074">
    <property type="term" value="P:DNA integration"/>
    <property type="evidence" value="ECO:0007669"/>
    <property type="project" value="InterPro"/>
</dbReference>
<dbReference type="InterPro" id="IPR036397">
    <property type="entry name" value="RNaseH_sf"/>
</dbReference>
<dbReference type="GO" id="GO:0003676">
    <property type="term" value="F:nucleic acid binding"/>
    <property type="evidence" value="ECO:0007669"/>
    <property type="project" value="InterPro"/>
</dbReference>
<dbReference type="Gene3D" id="1.10.340.70">
    <property type="match status" value="1"/>
</dbReference>
<dbReference type="FunFam" id="1.10.340.70:FF:000001">
    <property type="entry name" value="Retrovirus-related Pol polyprotein from transposon gypsy-like Protein"/>
    <property type="match status" value="1"/>
</dbReference>
<dbReference type="GO" id="GO:0003964">
    <property type="term" value="F:RNA-directed DNA polymerase activity"/>
    <property type="evidence" value="ECO:0007669"/>
    <property type="project" value="UniProtKB-KW"/>
</dbReference>
<name>A0A225UK49_9STRA</name>
<dbReference type="InterPro" id="IPR041588">
    <property type="entry name" value="Integrase_H2C2"/>
</dbReference>
<dbReference type="SUPFAM" id="SSF53098">
    <property type="entry name" value="Ribonuclease H-like"/>
    <property type="match status" value="1"/>
</dbReference>
<reference evidence="4" key="1">
    <citation type="submission" date="2017-03" db="EMBL/GenBank/DDBJ databases">
        <title>Phytopthora megakarya and P. palmivora, two closely related causual agents of cacao black pod achieved similar genome size and gene model numbers by different mechanisms.</title>
        <authorList>
            <person name="Ali S."/>
            <person name="Shao J."/>
            <person name="Larry D.J."/>
            <person name="Kronmiller B."/>
            <person name="Shen D."/>
            <person name="Strem M.D."/>
            <person name="Melnick R.L."/>
            <person name="Guiltinan M.J."/>
            <person name="Tyler B.M."/>
            <person name="Meinhardt L.W."/>
            <person name="Bailey B.A."/>
        </authorList>
    </citation>
    <scope>NUCLEOTIDE SEQUENCE [LARGE SCALE GENOMIC DNA]</scope>
    <source>
        <strain evidence="4">zdho120</strain>
    </source>
</reference>
<dbReference type="STRING" id="4795.A0A225UK49"/>
<protein>
    <submittedName>
        <fullName evidence="3">Reverse transcriptase</fullName>
    </submittedName>
</protein>
<dbReference type="InterPro" id="IPR001584">
    <property type="entry name" value="Integrase_cat-core"/>
</dbReference>